<keyword evidence="3" id="KW-1185">Reference proteome</keyword>
<dbReference type="KEGG" id="dmr:Deima_0161"/>
<dbReference type="RefSeq" id="WP_013555330.1">
    <property type="nucleotide sequence ID" value="NC_014958.1"/>
</dbReference>
<proteinExistence type="predicted"/>
<dbReference type="HOGENOM" id="CLU_1568156_0_0_0"/>
<protein>
    <recommendedName>
        <fullName evidence="4">DUF4136 domain-containing protein</fullName>
    </recommendedName>
</protein>
<evidence type="ECO:0000313" key="3">
    <source>
        <dbReference type="Proteomes" id="UP000008635"/>
    </source>
</evidence>
<dbReference type="Proteomes" id="UP000008635">
    <property type="component" value="Chromosome"/>
</dbReference>
<gene>
    <name evidence="2" type="ordered locus">Deima_0161</name>
</gene>
<reference evidence="2 3" key="1">
    <citation type="journal article" date="2011" name="Stand. Genomic Sci.">
        <title>Complete genome sequence of Deinococcus maricopensis type strain (LB-34).</title>
        <authorList>
            <person name="Pukall R."/>
            <person name="Zeytun A."/>
            <person name="Lucas S."/>
            <person name="Lapidus A."/>
            <person name="Hammon N."/>
            <person name="Deshpande S."/>
            <person name="Nolan M."/>
            <person name="Cheng J.F."/>
            <person name="Pitluck S."/>
            <person name="Liolios K."/>
            <person name="Pagani I."/>
            <person name="Mikhailova N."/>
            <person name="Ivanova N."/>
            <person name="Mavromatis K."/>
            <person name="Pati A."/>
            <person name="Tapia R."/>
            <person name="Han C."/>
            <person name="Goodwin L."/>
            <person name="Chen A."/>
            <person name="Palaniappan K."/>
            <person name="Land M."/>
            <person name="Hauser L."/>
            <person name="Chang Y.J."/>
            <person name="Jeffries C.D."/>
            <person name="Brambilla E.M."/>
            <person name="Rohde M."/>
            <person name="Goker M."/>
            <person name="Detter J.C."/>
            <person name="Woyke T."/>
            <person name="Bristow J."/>
            <person name="Eisen J.A."/>
            <person name="Markowitz V."/>
            <person name="Hugenholtz P."/>
            <person name="Kyrpides N.C."/>
            <person name="Klenk H.P."/>
        </authorList>
    </citation>
    <scope>NUCLEOTIDE SEQUENCE [LARGE SCALE GENOMIC DNA]</scope>
    <source>
        <strain evidence="3">DSM 21211 / LMG 22137 / NRRL B-23946 / LB-34</strain>
    </source>
</reference>
<keyword evidence="1" id="KW-0732">Signal</keyword>
<feature type="signal peptide" evidence="1">
    <location>
        <begin position="1"/>
        <end position="23"/>
    </location>
</feature>
<dbReference type="PROSITE" id="PS51257">
    <property type="entry name" value="PROKAR_LIPOPROTEIN"/>
    <property type="match status" value="1"/>
</dbReference>
<feature type="chain" id="PRO_5003232311" description="DUF4136 domain-containing protein" evidence="1">
    <location>
        <begin position="24"/>
        <end position="170"/>
    </location>
</feature>
<name>E8U3F4_DEIML</name>
<evidence type="ECO:0008006" key="4">
    <source>
        <dbReference type="Google" id="ProtNLM"/>
    </source>
</evidence>
<evidence type="ECO:0000313" key="2">
    <source>
        <dbReference type="EMBL" id="ADV65825.1"/>
    </source>
</evidence>
<organism evidence="2 3">
    <name type="scientific">Deinococcus maricopensis (strain DSM 21211 / LMG 22137 / NRRL B-23946 / LB-34)</name>
    <dbReference type="NCBI Taxonomy" id="709986"/>
    <lineage>
        <taxon>Bacteria</taxon>
        <taxon>Thermotogati</taxon>
        <taxon>Deinococcota</taxon>
        <taxon>Deinococci</taxon>
        <taxon>Deinococcales</taxon>
        <taxon>Deinococcaceae</taxon>
        <taxon>Deinococcus</taxon>
    </lineage>
</organism>
<evidence type="ECO:0000256" key="1">
    <source>
        <dbReference type="SAM" id="SignalP"/>
    </source>
</evidence>
<reference evidence="3" key="2">
    <citation type="submission" date="2011-01" db="EMBL/GenBank/DDBJ databases">
        <title>The complete genome of Deinococcus maricopensis DSM 21211.</title>
        <authorList>
            <consortium name="US DOE Joint Genome Institute (JGI-PGF)"/>
            <person name="Lucas S."/>
            <person name="Copeland A."/>
            <person name="Lapidus A."/>
            <person name="Goodwin L."/>
            <person name="Pitluck S."/>
            <person name="Kyrpides N."/>
            <person name="Mavromatis K."/>
            <person name="Pagani I."/>
            <person name="Ivanova N."/>
            <person name="Ovchinnikova G."/>
            <person name="Zeytun A."/>
            <person name="Detter J.C."/>
            <person name="Han C."/>
            <person name="Land M."/>
            <person name="Hauser L."/>
            <person name="Markowitz V."/>
            <person name="Cheng J.-F."/>
            <person name="Hugenholtz P."/>
            <person name="Woyke T."/>
            <person name="Wu D."/>
            <person name="Pukall R."/>
            <person name="Gehrich-Schroeter G."/>
            <person name="Brambilla E."/>
            <person name="Klenk H.-P."/>
            <person name="Eisen J.A."/>
        </authorList>
    </citation>
    <scope>NUCLEOTIDE SEQUENCE [LARGE SCALE GENOMIC DNA]</scope>
    <source>
        <strain evidence="3">DSM 21211 / LMG 22137 / NRRL B-23946 / LB-34</strain>
    </source>
</reference>
<sequence precursor="true">MPNTKMPALMTLTLACAFGAAHAQTVSSEAKNLRVLQDDLPLCYDAAVYVNDKSNAALEKKAEARMAAALKKLGLPASEYDDAEDCARVLMLTFELDNSDGYTAFTDNMELFTYNAYDEDVDLSSASIWSQGVWGGKRTKASAADIEQKLNENLDKFLKAFSDDFKAATK</sequence>
<dbReference type="AlphaFoldDB" id="E8U3F4"/>
<accession>E8U3F4</accession>
<dbReference type="EMBL" id="CP002454">
    <property type="protein sequence ID" value="ADV65825.1"/>
    <property type="molecule type" value="Genomic_DNA"/>
</dbReference>